<gene>
    <name evidence="1" type="ORF">CLIB1444_23S00166</name>
</gene>
<organism evidence="1 2">
    <name type="scientific">[Candida] jaroonii</name>
    <dbReference type="NCBI Taxonomy" id="467808"/>
    <lineage>
        <taxon>Eukaryota</taxon>
        <taxon>Fungi</taxon>
        <taxon>Dikarya</taxon>
        <taxon>Ascomycota</taxon>
        <taxon>Saccharomycotina</taxon>
        <taxon>Pichiomycetes</taxon>
        <taxon>Debaryomycetaceae</taxon>
        <taxon>Yamadazyma</taxon>
    </lineage>
</organism>
<reference evidence="1" key="1">
    <citation type="submission" date="2022-06" db="EMBL/GenBank/DDBJ databases">
        <authorList>
            <person name="Legras J.-L."/>
            <person name="Devillers H."/>
            <person name="Grondin C."/>
        </authorList>
    </citation>
    <scope>NUCLEOTIDE SEQUENCE</scope>
    <source>
        <strain evidence="1">CLIB 1444</strain>
    </source>
</reference>
<sequence>MDYHYLLKNIHDTHCHLSIDVTQQDVDELQVHWDKLELNAGFFRLMSTNHIDLEFVSQLAGKQYIFPYYGIHPWFSHLFGFGGDKKSHYHDVLVPPPSPELLAVLPEPIDVREYMKKVRKLAQGNHTPNDTSPTTPSTVLSTADTNDATTHTAGIGEIGLDKLFKIPNNGFLGQGPSTGLSPSRTSMAHQEAIFRIQLSLAQELQLPVSIHCVKAHGAVFDIMKDYDLPKIILHSFSGSRDQAKLWIKTFSQVYFSFSHYINGSKDLEGLLEVVGDKFLIETDVSINKPGYEQQLQGIFGDIKEGGYSEEEIISIVQRNAS</sequence>
<protein>
    <submittedName>
        <fullName evidence="1">Uncharacterized deoxyribonuclease</fullName>
    </submittedName>
</protein>
<comment type="caution">
    <text evidence="1">The sequence shown here is derived from an EMBL/GenBank/DDBJ whole genome shotgun (WGS) entry which is preliminary data.</text>
</comment>
<proteinExistence type="predicted"/>
<evidence type="ECO:0000313" key="2">
    <source>
        <dbReference type="Proteomes" id="UP001152531"/>
    </source>
</evidence>
<dbReference type="EMBL" id="CALSDN010000023">
    <property type="protein sequence ID" value="CAH6723908.1"/>
    <property type="molecule type" value="Genomic_DNA"/>
</dbReference>
<keyword evidence="2" id="KW-1185">Reference proteome</keyword>
<evidence type="ECO:0000313" key="1">
    <source>
        <dbReference type="EMBL" id="CAH6723908.1"/>
    </source>
</evidence>
<accession>A0ACA9YGE2</accession>
<name>A0ACA9YGE2_9ASCO</name>
<dbReference type="Proteomes" id="UP001152531">
    <property type="component" value="Unassembled WGS sequence"/>
</dbReference>